<dbReference type="EMBL" id="JACHHV010000041">
    <property type="protein sequence ID" value="MBB5888703.1"/>
    <property type="molecule type" value="Genomic_DNA"/>
</dbReference>
<dbReference type="RefSeq" id="WP_183541030.1">
    <property type="nucleotide sequence ID" value="NZ_DASWOY010000059.1"/>
</dbReference>
<dbReference type="PANTHER" id="PTHR41386:SF1">
    <property type="entry name" value="MEMBRANE PROTEIN"/>
    <property type="match status" value="1"/>
</dbReference>
<proteinExistence type="predicted"/>
<dbReference type="Proteomes" id="UP000562464">
    <property type="component" value="Unassembled WGS sequence"/>
</dbReference>
<comment type="caution">
    <text evidence="2">The sequence shown here is derived from an EMBL/GenBank/DDBJ whole genome shotgun (WGS) entry which is preliminary data.</text>
</comment>
<keyword evidence="1" id="KW-0812">Transmembrane</keyword>
<dbReference type="Pfam" id="PF06210">
    <property type="entry name" value="DUF1003"/>
    <property type="match status" value="1"/>
</dbReference>
<keyword evidence="3" id="KW-1185">Reference proteome</keyword>
<keyword evidence="1" id="KW-1133">Transmembrane helix</keyword>
<keyword evidence="1" id="KW-0472">Membrane</keyword>
<organism evidence="2 3">
    <name type="scientific">Lactovum miscens</name>
    <dbReference type="NCBI Taxonomy" id="190387"/>
    <lineage>
        <taxon>Bacteria</taxon>
        <taxon>Bacillati</taxon>
        <taxon>Bacillota</taxon>
        <taxon>Bacilli</taxon>
        <taxon>Lactobacillales</taxon>
        <taxon>Streptococcaceae</taxon>
        <taxon>Lactovum</taxon>
    </lineage>
</organism>
<accession>A0A841C7D4</accession>
<evidence type="ECO:0000313" key="3">
    <source>
        <dbReference type="Proteomes" id="UP000562464"/>
    </source>
</evidence>
<evidence type="ECO:0000256" key="1">
    <source>
        <dbReference type="SAM" id="Phobius"/>
    </source>
</evidence>
<protein>
    <submittedName>
        <fullName evidence="2">Putative membrane protein</fullName>
    </submittedName>
</protein>
<dbReference type="AlphaFoldDB" id="A0A841C7D4"/>
<reference evidence="2 3" key="1">
    <citation type="submission" date="2020-08" db="EMBL/GenBank/DDBJ databases">
        <title>Genomic Encyclopedia of Type Strains, Phase IV (KMG-IV): sequencing the most valuable type-strain genomes for metagenomic binning, comparative biology and taxonomic classification.</title>
        <authorList>
            <person name="Goeker M."/>
        </authorList>
    </citation>
    <scope>NUCLEOTIDE SEQUENCE [LARGE SCALE GENOMIC DNA]</scope>
    <source>
        <strain evidence="2 3">DSM 14925</strain>
    </source>
</reference>
<feature type="transmembrane region" description="Helical" evidence="1">
    <location>
        <begin position="116"/>
        <end position="135"/>
    </location>
</feature>
<dbReference type="PANTHER" id="PTHR41386">
    <property type="entry name" value="INTEGRAL MEMBRANE PROTEIN-RELATED"/>
    <property type="match status" value="1"/>
</dbReference>
<evidence type="ECO:0000313" key="2">
    <source>
        <dbReference type="EMBL" id="MBB5888703.1"/>
    </source>
</evidence>
<gene>
    <name evidence="2" type="ORF">HNQ37_001616</name>
</gene>
<sequence>MEKTYKDVVSGKDFPLTEGMFIGDLDKSLVALIRRDVRHVRASDFISQHSLMNYRLRKINDMINSDKKVNKRMRDRFTKVLNDKYYHEIDVQKELDETNTFGQKVADAISKFGGSWSFILPFGTFLIIYVLINTFKPFGIQWDKPYFILLNLVLSMLAALQAPLIMMSQNRAAEYDRMESQNDYRVNQKTEVEIRLLHSKIDHIIQQDQPNGLEIQKLQTEMIQSLSQQILSLREELKDQDRIK</sequence>
<dbReference type="InterPro" id="IPR010406">
    <property type="entry name" value="DUF1003"/>
</dbReference>
<name>A0A841C7D4_9LACT</name>
<feature type="transmembrane region" description="Helical" evidence="1">
    <location>
        <begin position="147"/>
        <end position="167"/>
    </location>
</feature>